<evidence type="ECO:0000313" key="3">
    <source>
        <dbReference type="Proteomes" id="UP000649259"/>
    </source>
</evidence>
<dbReference type="EMBL" id="BNEB01000003">
    <property type="protein sequence ID" value="GHI62408.1"/>
    <property type="molecule type" value="Genomic_DNA"/>
</dbReference>
<comment type="caution">
    <text evidence="2">The sequence shown here is derived from an EMBL/GenBank/DDBJ whole genome shotgun (WGS) entry which is preliminary data.</text>
</comment>
<accession>A0ABQ3S2S1</accession>
<reference evidence="3" key="1">
    <citation type="submission" date="2023-07" db="EMBL/GenBank/DDBJ databases">
        <title>Whole genome shotgun sequence of Streptomyces cacaoi subsp. asoensis NBRC 13813.</title>
        <authorList>
            <person name="Komaki H."/>
            <person name="Tamura T."/>
        </authorList>
    </citation>
    <scope>NUCLEOTIDE SEQUENCE [LARGE SCALE GENOMIC DNA]</scope>
    <source>
        <strain evidence="3">NBRC 13813</strain>
    </source>
</reference>
<protein>
    <submittedName>
        <fullName evidence="2">Uncharacterized protein</fullName>
    </submittedName>
</protein>
<evidence type="ECO:0000313" key="2">
    <source>
        <dbReference type="EMBL" id="GHI62408.1"/>
    </source>
</evidence>
<evidence type="ECO:0000256" key="1">
    <source>
        <dbReference type="SAM" id="MobiDB-lite"/>
    </source>
</evidence>
<keyword evidence="3" id="KW-1185">Reference proteome</keyword>
<dbReference type="Proteomes" id="UP000649259">
    <property type="component" value="Unassembled WGS sequence"/>
</dbReference>
<proteinExistence type="predicted"/>
<name>A0ABQ3S2S1_9ACTN</name>
<feature type="region of interest" description="Disordered" evidence="1">
    <location>
        <begin position="35"/>
        <end position="102"/>
    </location>
</feature>
<sequence length="102" mass="10935">MRKRPPGQIARAQSGRALTPPVLGRTLGLHLRLLTHPALPTDPDRSRPIDPDPRPGPFHPDRSDPSRRVTPVTADADAPDLSYLPMGGEEEGFASFTPGSGP</sequence>
<feature type="compositionally biased region" description="Basic and acidic residues" evidence="1">
    <location>
        <begin position="42"/>
        <end position="67"/>
    </location>
</feature>
<gene>
    <name evidence="2" type="ORF">Saso_40580</name>
</gene>
<feature type="region of interest" description="Disordered" evidence="1">
    <location>
        <begin position="1"/>
        <end position="21"/>
    </location>
</feature>
<organism evidence="2 3">
    <name type="scientific">Streptomyces asoensis</name>
    <dbReference type="NCBI Taxonomy" id="249586"/>
    <lineage>
        <taxon>Bacteria</taxon>
        <taxon>Bacillati</taxon>
        <taxon>Actinomycetota</taxon>
        <taxon>Actinomycetes</taxon>
        <taxon>Kitasatosporales</taxon>
        <taxon>Streptomycetaceae</taxon>
        <taxon>Streptomyces</taxon>
    </lineage>
</organism>